<sequence length="258" mass="28838">MSNKVADQNYPVPPKKKLGKINFMTAFTRPYRQSRNWDLKNGYTVHPQETYTQKEDFLYIDDEGSEYEEEIPKKTDGRTTADLGTCTMALGVVCVIFLPISAILVAVGSSTPYWYDTAGTHSLGLFQRCDHSTTTCEYIDTFLSTASSYMNFTWKLVSGLELSGACLLLMASLFSCCYMSCREIDYSKTSYGILIAVVIMLGGGCAVSGTVVMTSYYITNLQTWTLDWSFYTAAVGSGLSFLVFCLYIIYVFLLTFTD</sequence>
<feature type="transmembrane region" description="Helical" evidence="1">
    <location>
        <begin position="162"/>
        <end position="181"/>
    </location>
</feature>
<evidence type="ECO:0000313" key="2">
    <source>
        <dbReference type="Proteomes" id="UP000694844"/>
    </source>
</evidence>
<dbReference type="OrthoDB" id="6105681at2759"/>
<dbReference type="GeneID" id="111105378"/>
<feature type="transmembrane region" description="Helical" evidence="1">
    <location>
        <begin position="83"/>
        <end position="107"/>
    </location>
</feature>
<protein>
    <submittedName>
        <fullName evidence="3 4">Lipoma HMGIC fusion partner-like</fullName>
    </submittedName>
</protein>
<accession>A0A8B8AYG9</accession>
<keyword evidence="1" id="KW-0812">Transmembrane</keyword>
<keyword evidence="2" id="KW-1185">Reference proteome</keyword>
<reference evidence="3 4" key="2">
    <citation type="submission" date="2025-04" db="UniProtKB">
        <authorList>
            <consortium name="RefSeq"/>
        </authorList>
    </citation>
    <scope>IDENTIFICATION</scope>
    <source>
        <tissue evidence="3 4">Whole sample</tissue>
    </source>
</reference>
<dbReference type="RefSeq" id="XP_022295364.1">
    <property type="nucleotide sequence ID" value="XM_022439656.1"/>
</dbReference>
<evidence type="ECO:0000313" key="3">
    <source>
        <dbReference type="RefSeq" id="XP_022295354.1"/>
    </source>
</evidence>
<name>A0A8B8AYG9_CRAVI</name>
<dbReference type="AlphaFoldDB" id="A0A8B8AYG9"/>
<feature type="transmembrane region" description="Helical" evidence="1">
    <location>
        <begin position="230"/>
        <end position="256"/>
    </location>
</feature>
<evidence type="ECO:0000313" key="4">
    <source>
        <dbReference type="RefSeq" id="XP_022295364.1"/>
    </source>
</evidence>
<keyword evidence="1" id="KW-1133">Transmembrane helix</keyword>
<keyword evidence="1" id="KW-0472">Membrane</keyword>
<dbReference type="Proteomes" id="UP000694844">
    <property type="component" value="Chromosome 1"/>
</dbReference>
<reference evidence="2" key="1">
    <citation type="submission" date="2024-06" db="UniProtKB">
        <authorList>
            <consortium name="RefSeq"/>
        </authorList>
    </citation>
    <scope>NUCLEOTIDE SEQUENCE [LARGE SCALE GENOMIC DNA]</scope>
</reference>
<dbReference type="RefSeq" id="XP_022295354.1">
    <property type="nucleotide sequence ID" value="XM_022439646.1"/>
</dbReference>
<evidence type="ECO:0000256" key="1">
    <source>
        <dbReference type="SAM" id="Phobius"/>
    </source>
</evidence>
<gene>
    <name evidence="3 4" type="primary">LOC111105378</name>
</gene>
<dbReference type="KEGG" id="cvn:111105378"/>
<feature type="transmembrane region" description="Helical" evidence="1">
    <location>
        <begin position="193"/>
        <end position="218"/>
    </location>
</feature>
<dbReference type="Gene3D" id="1.20.140.150">
    <property type="match status" value="1"/>
</dbReference>
<proteinExistence type="predicted"/>
<organism evidence="2 3">
    <name type="scientific">Crassostrea virginica</name>
    <name type="common">Eastern oyster</name>
    <dbReference type="NCBI Taxonomy" id="6565"/>
    <lineage>
        <taxon>Eukaryota</taxon>
        <taxon>Metazoa</taxon>
        <taxon>Spiralia</taxon>
        <taxon>Lophotrochozoa</taxon>
        <taxon>Mollusca</taxon>
        <taxon>Bivalvia</taxon>
        <taxon>Autobranchia</taxon>
        <taxon>Pteriomorphia</taxon>
        <taxon>Ostreida</taxon>
        <taxon>Ostreoidea</taxon>
        <taxon>Ostreidae</taxon>
        <taxon>Crassostrea</taxon>
    </lineage>
</organism>